<dbReference type="AlphaFoldDB" id="A0A0H5SLK1"/>
<protein>
    <recommendedName>
        <fullName evidence="1">HD-GYP domain-containing protein</fullName>
    </recommendedName>
</protein>
<dbReference type="EMBL" id="CVTD020000027">
    <property type="protein sequence ID" value="CRZ35641.1"/>
    <property type="molecule type" value="Genomic_DNA"/>
</dbReference>
<dbReference type="InterPro" id="IPR003607">
    <property type="entry name" value="HD/PDEase_dom"/>
</dbReference>
<keyword evidence="3" id="KW-1185">Reference proteome</keyword>
<dbReference type="SMART" id="SM00471">
    <property type="entry name" value="HDc"/>
    <property type="match status" value="1"/>
</dbReference>
<evidence type="ECO:0000313" key="2">
    <source>
        <dbReference type="EMBL" id="CRZ35641.1"/>
    </source>
</evidence>
<sequence>MNTVKILTSQAVPGMVVSEDIYTKDLHLIISKGTVLTDKIITRLNFYSITDFYIYSDENLVKVETDYFENTFYTELKKSESFNRFYQAYHNSANRIKDSMDSIMDNHNEFDADKLLSEVRNILYHCSTNIELFHMLHCMREYDDTTYIHSLNVALICNIIGKWLHFSSEDLEAITLAGLLHDLGKLFIPNEIITKPSKLNDFEFSMIKTHTIRGYQILKNKKIDERVKNATLMHHERCDGSGYPNGLLSHEIDPFAKLVAIADVYDAMTSARVYRGPLCPFEVINLFETEGYLKYDTKYILTFLEGVVQTYINNTVRLNNKMEGQIVFINKFDLSRPVILSNGQFIDLSKQRDLYIEALI</sequence>
<proteinExistence type="predicted"/>
<dbReference type="Gene3D" id="1.10.3210.10">
    <property type="entry name" value="Hypothetical protein af1432"/>
    <property type="match status" value="1"/>
</dbReference>
<feature type="domain" description="HD-GYP" evidence="1">
    <location>
        <begin position="124"/>
        <end position="319"/>
    </location>
</feature>
<dbReference type="SUPFAM" id="SSF109604">
    <property type="entry name" value="HD-domain/PDEase-like"/>
    <property type="match status" value="1"/>
</dbReference>
<dbReference type="RefSeq" id="WP_103203718.1">
    <property type="nucleotide sequence ID" value="NZ_CVTD020000027.1"/>
</dbReference>
<reference evidence="2 3" key="1">
    <citation type="submission" date="2015-06" db="EMBL/GenBank/DDBJ databases">
        <authorList>
            <person name="Wibberg Daniel"/>
        </authorList>
    </citation>
    <scope>NUCLEOTIDE SEQUENCE [LARGE SCALE GENOMIC DNA]</scope>
    <source>
        <strain evidence="2 3">T3/55T</strain>
    </source>
</reference>
<dbReference type="PROSITE" id="PS51832">
    <property type="entry name" value="HD_GYP"/>
    <property type="match status" value="1"/>
</dbReference>
<dbReference type="CDD" id="cd00077">
    <property type="entry name" value="HDc"/>
    <property type="match status" value="1"/>
</dbReference>
<dbReference type="InterPro" id="IPR006675">
    <property type="entry name" value="HDIG_dom"/>
</dbReference>
<dbReference type="PANTHER" id="PTHR43155:SF2">
    <property type="entry name" value="CYCLIC DI-GMP PHOSPHODIESTERASE PA4108"/>
    <property type="match status" value="1"/>
</dbReference>
<gene>
    <name evidence="2" type="ORF">HHT355_2455</name>
</gene>
<organism evidence="2 3">
    <name type="scientific">Herbinix hemicellulosilytica</name>
    <dbReference type="NCBI Taxonomy" id="1564487"/>
    <lineage>
        <taxon>Bacteria</taxon>
        <taxon>Bacillati</taxon>
        <taxon>Bacillota</taxon>
        <taxon>Clostridia</taxon>
        <taxon>Lachnospirales</taxon>
        <taxon>Lachnospiraceae</taxon>
        <taxon>Herbinix</taxon>
    </lineage>
</organism>
<dbReference type="OrthoDB" id="9804747at2"/>
<dbReference type="Pfam" id="PF13487">
    <property type="entry name" value="HD_5"/>
    <property type="match status" value="1"/>
</dbReference>
<dbReference type="PANTHER" id="PTHR43155">
    <property type="entry name" value="CYCLIC DI-GMP PHOSPHODIESTERASE PA4108-RELATED"/>
    <property type="match status" value="1"/>
</dbReference>
<dbReference type="NCBIfam" id="TIGR00277">
    <property type="entry name" value="HDIG"/>
    <property type="match status" value="1"/>
</dbReference>
<evidence type="ECO:0000313" key="3">
    <source>
        <dbReference type="Proteomes" id="UP000236497"/>
    </source>
</evidence>
<dbReference type="InterPro" id="IPR037522">
    <property type="entry name" value="HD_GYP_dom"/>
</dbReference>
<dbReference type="Proteomes" id="UP000236497">
    <property type="component" value="Unassembled WGS sequence"/>
</dbReference>
<accession>A0A0H5SLK1</accession>
<evidence type="ECO:0000259" key="1">
    <source>
        <dbReference type="PROSITE" id="PS51832"/>
    </source>
</evidence>
<name>A0A0H5SLK1_HERHM</name>